<dbReference type="InterPro" id="IPR052050">
    <property type="entry name" value="SecEffector_AnkRepeat"/>
</dbReference>
<evidence type="ECO:0000313" key="2">
    <source>
        <dbReference type="Proteomes" id="UP000204584"/>
    </source>
</evidence>
<sequence length="745" mass="81003">MRLLLLSSGLGFPLFFFFDRLQAGSIGTAAVAATHMETLPGEIISHVLWAVVDDRDFVACLCAARLFSVCSRADVLERQCRRCRSAAVAARRLSPDGLDHFRRTRRVVFDSAAIHAAASAGRVGNVRWLHEHADVTHRPAIAHGAVACGPRILAAAVKSGSTATVKFLLDKGYRVSRRAFIEAARLGRVDLLRLLDAASPHGDMMCVASAAISENRTDAFVFAMERLGAMTWGRMRDLSLHAADDPMHRSRNAHFALLAVGHGTLDSGAMLVALQVAQRAADIPDVRARLEGAIAAVCADRTCNRHVALGCLPLAVAARVDDPALLQRAPLRIGAEALMKRRPEYVVPPGRAINMARAMWDNVATPGQLVAAVAQWFTEGGDLAGAAAIAWIFATLDLPHPQCLDGASIADVFAFALAHCKGHIDRRRCVSRIMESDDVDLLRVFLDSDDGTDRGPISVVQWDHVRDAARRGNMGVLGLLAQRGYGPWPGDLVASAAQSRRLDVVQFVCNGLGIKVDPLAIVRAVQLDCDDIVAFLCDHCAGACPRMAMRTAVVDNRPDIVRLLRDRKDIGVCRGGTWCCEADTSCIDISCEPMDMDALFAHCPDVCTHWTTLRDAAGLTNDDLFRRIVAEHRHDDIDVRYALAVSLDAGDRRAIRRIVVHFGDRLMAMSWPTRLVVLCQNGHIPLAALETLAQCAPYLCTADDIVRRVSPSPECGVDGECAAEDQFRRMLCERLARSPDAMDTA</sequence>
<gene>
    <name evidence="1" type="ORF">psal_cds_908</name>
</gene>
<evidence type="ECO:0000313" key="1">
    <source>
        <dbReference type="EMBL" id="AGO85017.2"/>
    </source>
</evidence>
<dbReference type="GeneID" id="16606804"/>
<dbReference type="PANTHER" id="PTHR46586:SF3">
    <property type="entry name" value="ANKYRIN REPEAT-CONTAINING PROTEIN"/>
    <property type="match status" value="1"/>
</dbReference>
<protein>
    <recommendedName>
        <fullName evidence="3">Ankyrin repeat domain containing protein</fullName>
    </recommendedName>
</protein>
<dbReference type="InterPro" id="IPR036770">
    <property type="entry name" value="Ankyrin_rpt-contain_sf"/>
</dbReference>
<accession>S4W367</accession>
<dbReference type="PANTHER" id="PTHR46586">
    <property type="entry name" value="ANKYRIN REPEAT-CONTAINING PROTEIN"/>
    <property type="match status" value="1"/>
</dbReference>
<keyword evidence="2" id="KW-1185">Reference proteome</keyword>
<organism evidence="1 2">
    <name type="scientific">Pandoravirus salinus</name>
    <dbReference type="NCBI Taxonomy" id="1349410"/>
    <lineage>
        <taxon>Viruses</taxon>
        <taxon>Pandoravirus</taxon>
    </lineage>
</organism>
<dbReference type="RefSeq" id="YP_008438091.2">
    <property type="nucleotide sequence ID" value="NC_022098.1"/>
</dbReference>
<dbReference type="EMBL" id="KC977571">
    <property type="protein sequence ID" value="AGO85017.2"/>
    <property type="molecule type" value="Genomic_DNA"/>
</dbReference>
<proteinExistence type="predicted"/>
<evidence type="ECO:0008006" key="3">
    <source>
        <dbReference type="Google" id="ProtNLM"/>
    </source>
</evidence>
<reference evidence="1 2" key="1">
    <citation type="journal article" date="2013" name="Science">
        <title>Pandoraviruses: amoeba viruses with genomes up to 2.5 Mb reaching that of parasitic eukaryotes.</title>
        <authorList>
            <person name="Philippe N."/>
            <person name="Legendre M."/>
            <person name="Doutre G."/>
            <person name="Coute Y."/>
            <person name="Poirot O."/>
            <person name="Lescot M."/>
            <person name="Arslan D."/>
            <person name="Seltzer V."/>
            <person name="Bertaux L."/>
            <person name="Bruley C."/>
            <person name="Garin J."/>
            <person name="Claverie J.M."/>
            <person name="Abergel C."/>
        </authorList>
    </citation>
    <scope>NUCLEOTIDE SEQUENCE [LARGE SCALE GENOMIC DNA]</scope>
</reference>
<dbReference type="SUPFAM" id="SSF48403">
    <property type="entry name" value="Ankyrin repeat"/>
    <property type="match status" value="1"/>
</dbReference>
<dbReference type="KEGG" id="vg:16606804"/>
<name>S4W367_9VIRU</name>
<dbReference type="Proteomes" id="UP000204584">
    <property type="component" value="Segment"/>
</dbReference>
<dbReference type="Gene3D" id="1.25.40.20">
    <property type="entry name" value="Ankyrin repeat-containing domain"/>
    <property type="match status" value="1"/>
</dbReference>